<feature type="region of interest" description="Disordered" evidence="1">
    <location>
        <begin position="116"/>
        <end position="142"/>
    </location>
</feature>
<feature type="signal peptide" evidence="3">
    <location>
        <begin position="1"/>
        <end position="25"/>
    </location>
</feature>
<evidence type="ECO:0000256" key="2">
    <source>
        <dbReference type="SAM" id="Phobius"/>
    </source>
</evidence>
<feature type="chain" id="PRO_5031254594" evidence="3">
    <location>
        <begin position="26"/>
        <end position="292"/>
    </location>
</feature>
<feature type="compositionally biased region" description="Low complexity" evidence="1">
    <location>
        <begin position="175"/>
        <end position="193"/>
    </location>
</feature>
<reference evidence="4 5" key="1">
    <citation type="submission" date="2020-08" db="EMBL/GenBank/DDBJ databases">
        <title>Genomic Encyclopedia of Type Strains, Phase III (KMG-III): the genomes of soil and plant-associated and newly described type strains.</title>
        <authorList>
            <person name="Whitman W."/>
        </authorList>
    </citation>
    <scope>NUCLEOTIDE SEQUENCE [LARGE SCALE GENOMIC DNA]</scope>
    <source>
        <strain evidence="4 5">CECT 3302</strain>
    </source>
</reference>
<feature type="transmembrane region" description="Helical" evidence="2">
    <location>
        <begin position="259"/>
        <end position="281"/>
    </location>
</feature>
<gene>
    <name evidence="4" type="ORF">FHS12_001032</name>
</gene>
<dbReference type="AlphaFoldDB" id="A0A7W5A266"/>
<keyword evidence="3" id="KW-0732">Signal</keyword>
<dbReference type="EMBL" id="JACHXG010000002">
    <property type="protein sequence ID" value="MBB3088099.1"/>
    <property type="molecule type" value="Genomic_DNA"/>
</dbReference>
<keyword evidence="2" id="KW-0472">Membrane</keyword>
<feature type="compositionally biased region" description="Polar residues" evidence="1">
    <location>
        <begin position="131"/>
        <end position="142"/>
    </location>
</feature>
<keyword evidence="5" id="KW-1185">Reference proteome</keyword>
<feature type="region of interest" description="Disordered" evidence="1">
    <location>
        <begin position="174"/>
        <end position="249"/>
    </location>
</feature>
<name>A0A7W5A266_9ACTN</name>
<evidence type="ECO:0000313" key="5">
    <source>
        <dbReference type="Proteomes" id="UP000577707"/>
    </source>
</evidence>
<accession>A0A7W5A266</accession>
<evidence type="ECO:0000256" key="1">
    <source>
        <dbReference type="SAM" id="MobiDB-lite"/>
    </source>
</evidence>
<keyword evidence="2" id="KW-1133">Transmembrane helix</keyword>
<protein>
    <submittedName>
        <fullName evidence="4">Uncharacterized protein</fullName>
    </submittedName>
</protein>
<evidence type="ECO:0000313" key="4">
    <source>
        <dbReference type="EMBL" id="MBB3088099.1"/>
    </source>
</evidence>
<proteinExistence type="predicted"/>
<evidence type="ECO:0000256" key="3">
    <source>
        <dbReference type="SAM" id="SignalP"/>
    </source>
</evidence>
<keyword evidence="2" id="KW-0812">Transmembrane</keyword>
<dbReference type="RefSeq" id="WP_183542901.1">
    <property type="nucleotide sequence ID" value="NZ_BMQT01000004.1"/>
</dbReference>
<comment type="caution">
    <text evidence="4">The sequence shown here is derived from an EMBL/GenBank/DDBJ whole genome shotgun (WGS) entry which is preliminary data.</text>
</comment>
<dbReference type="Proteomes" id="UP000577707">
    <property type="component" value="Unassembled WGS sequence"/>
</dbReference>
<organism evidence="4 5">
    <name type="scientific">Nocardioides albus</name>
    <dbReference type="NCBI Taxonomy" id="1841"/>
    <lineage>
        <taxon>Bacteria</taxon>
        <taxon>Bacillati</taxon>
        <taxon>Actinomycetota</taxon>
        <taxon>Actinomycetes</taxon>
        <taxon>Propionibacteriales</taxon>
        <taxon>Nocardioidaceae</taxon>
        <taxon>Nocardioides</taxon>
    </lineage>
</organism>
<sequence>MSFVRTGAIVAGVALAGLAAAPAFATGDHGNSGNPKGNNGTVKIENLELEDDNTPENNPHQECTFNVEWFGYDAGDDIISKVTFELHAPTNTESHVLSVFDGNMTPVVGHDEVKLENDEASGAGNDKDGSETYTLRATGEPNANQGYHVKITVDTPRSKGNTTKSKVFWFENCGTEEPPASETPTPSTPPVGEEPSEEPSETPSEEPTDEPTEATPVSDETEPAGEESSAAPAAGDEDSEVPTNIDAGLAGESDAAVPAMWPLLAMLAGAAAAGTALVVVLRRRAAALVRND</sequence>
<feature type="compositionally biased region" description="Acidic residues" evidence="1">
    <location>
        <begin position="194"/>
        <end position="212"/>
    </location>
</feature>